<dbReference type="Gene3D" id="2.40.330.10">
    <property type="entry name" value="DNA-binding pseudobarrel domain"/>
    <property type="match status" value="1"/>
</dbReference>
<dbReference type="GO" id="GO:0003723">
    <property type="term" value="F:RNA binding"/>
    <property type="evidence" value="ECO:0007669"/>
    <property type="project" value="InterPro"/>
</dbReference>
<evidence type="ECO:0000259" key="17">
    <source>
        <dbReference type="PROSITE" id="PS50863"/>
    </source>
</evidence>
<comment type="similarity">
    <text evidence="2 13">Belongs to the eIF-1A family.</text>
</comment>
<dbReference type="GO" id="GO:0003677">
    <property type="term" value="F:DNA binding"/>
    <property type="evidence" value="ECO:0007669"/>
    <property type="project" value="UniProtKB-KW"/>
</dbReference>
<dbReference type="SMART" id="SM00652">
    <property type="entry name" value="eIF1a"/>
    <property type="match status" value="1"/>
</dbReference>
<proteinExistence type="inferred from homology"/>
<dbReference type="Pfam" id="PF01176">
    <property type="entry name" value="eIF-1a"/>
    <property type="match status" value="1"/>
</dbReference>
<dbReference type="InterPro" id="IPR006196">
    <property type="entry name" value="RNA-binding_domain_S1_IF1"/>
</dbReference>
<dbReference type="EMBL" id="LR999451">
    <property type="protein sequence ID" value="CAE5959857.1"/>
    <property type="molecule type" value="Genomic_DNA"/>
</dbReference>
<feature type="region of interest" description="Disordered" evidence="15">
    <location>
        <begin position="326"/>
        <end position="382"/>
    </location>
</feature>
<dbReference type="NCBIfam" id="TIGR00523">
    <property type="entry name" value="eIF-1A"/>
    <property type="match status" value="1"/>
</dbReference>
<evidence type="ECO:0000256" key="11">
    <source>
        <dbReference type="ARBA" id="ARBA00032507"/>
    </source>
</evidence>
<evidence type="ECO:0000256" key="13">
    <source>
        <dbReference type="RuleBase" id="RU004364"/>
    </source>
</evidence>
<feature type="domain" description="AP2/ERF" evidence="18">
    <location>
        <begin position="56"/>
        <end position="113"/>
    </location>
</feature>
<dbReference type="Gene3D" id="3.30.730.10">
    <property type="entry name" value="AP2/ERF domain"/>
    <property type="match status" value="1"/>
</dbReference>
<dbReference type="PROSITE" id="PS51032">
    <property type="entry name" value="AP2_ERF"/>
    <property type="match status" value="1"/>
</dbReference>
<dbReference type="SUPFAM" id="SSF54171">
    <property type="entry name" value="DNA-binding domain"/>
    <property type="match status" value="1"/>
</dbReference>
<keyword evidence="5" id="KW-0936">Ethylene signaling pathway</keyword>
<evidence type="ECO:0000313" key="20">
    <source>
        <dbReference type="Proteomes" id="UP000682877"/>
    </source>
</evidence>
<keyword evidence="20" id="KW-1185">Reference proteome</keyword>
<evidence type="ECO:0000259" key="16">
    <source>
        <dbReference type="PROSITE" id="PS50832"/>
    </source>
</evidence>
<protein>
    <recommendedName>
        <fullName evidence="11">Eukaryotic translation initiation factor 4C</fullName>
    </recommendedName>
</protein>
<accession>A0A8S1ZIQ6</accession>
<dbReference type="SUPFAM" id="SSF101936">
    <property type="entry name" value="DNA-binding pseudobarrel domain"/>
    <property type="match status" value="1"/>
</dbReference>
<comment type="function">
    <text evidence="14">Seems to be required for maximal rate of protein biosynthesis. Enhances ribosome dissociation into subunits and stabilizes the binding of the initiator Met-tRNA(I) to 40 S ribosomal subunits.</text>
</comment>
<comment type="subcellular location">
    <subcellularLocation>
        <location evidence="1">Nucleus</location>
    </subcellularLocation>
</comment>
<keyword evidence="7" id="KW-0805">Transcription regulation</keyword>
<dbReference type="InterPro" id="IPR018104">
    <property type="entry name" value="TIF_eIF-1A_CS"/>
</dbReference>
<dbReference type="InterPro" id="IPR001253">
    <property type="entry name" value="TIF_eIF-1A"/>
</dbReference>
<feature type="region of interest" description="Disordered" evidence="15">
    <location>
        <begin position="1"/>
        <end position="25"/>
    </location>
</feature>
<keyword evidence="4 12" id="KW-0396">Initiation factor</keyword>
<dbReference type="Proteomes" id="UP000682877">
    <property type="component" value="Chromosome 1"/>
</dbReference>
<keyword evidence="9" id="KW-0804">Transcription</keyword>
<dbReference type="InterPro" id="IPR003340">
    <property type="entry name" value="B3_DNA-bd"/>
</dbReference>
<keyword evidence="6 12" id="KW-0648">Protein biosynthesis</keyword>
<keyword evidence="8" id="KW-0238">DNA-binding</keyword>
<dbReference type="PROSITE" id="PS01262">
    <property type="entry name" value="IF1A"/>
    <property type="match status" value="1"/>
</dbReference>
<evidence type="ECO:0000256" key="1">
    <source>
        <dbReference type="ARBA" id="ARBA00004123"/>
    </source>
</evidence>
<dbReference type="HAMAP" id="MF_00216">
    <property type="entry name" value="aIF_1A"/>
    <property type="match status" value="1"/>
</dbReference>
<dbReference type="PROSITE" id="PS50863">
    <property type="entry name" value="B3"/>
    <property type="match status" value="1"/>
</dbReference>
<dbReference type="GO" id="GO:0009873">
    <property type="term" value="P:ethylene-activated signaling pathway"/>
    <property type="evidence" value="ECO:0007669"/>
    <property type="project" value="UniProtKB-KW"/>
</dbReference>
<gene>
    <name evidence="19" type="ORF">AARE701A_LOCUS3341</name>
</gene>
<evidence type="ECO:0000256" key="12">
    <source>
        <dbReference type="PROSITE-ProRule" id="PRU00181"/>
    </source>
</evidence>
<feature type="domain" description="TF-B3" evidence="17">
    <location>
        <begin position="186"/>
        <end position="308"/>
    </location>
</feature>
<organism evidence="19 20">
    <name type="scientific">Arabidopsis arenosa</name>
    <name type="common">Sand rock-cress</name>
    <name type="synonym">Cardaminopsis arenosa</name>
    <dbReference type="NCBI Taxonomy" id="38785"/>
    <lineage>
        <taxon>Eukaryota</taxon>
        <taxon>Viridiplantae</taxon>
        <taxon>Streptophyta</taxon>
        <taxon>Embryophyta</taxon>
        <taxon>Tracheophyta</taxon>
        <taxon>Spermatophyta</taxon>
        <taxon>Magnoliopsida</taxon>
        <taxon>eudicotyledons</taxon>
        <taxon>Gunneridae</taxon>
        <taxon>Pentapetalae</taxon>
        <taxon>rosids</taxon>
        <taxon>malvids</taxon>
        <taxon>Brassicales</taxon>
        <taxon>Brassicaceae</taxon>
        <taxon>Camelineae</taxon>
        <taxon>Arabidopsis</taxon>
    </lineage>
</organism>
<dbReference type="SUPFAM" id="SSF50249">
    <property type="entry name" value="Nucleic acid-binding proteins"/>
    <property type="match status" value="1"/>
</dbReference>
<evidence type="ECO:0000256" key="10">
    <source>
        <dbReference type="ARBA" id="ARBA00023242"/>
    </source>
</evidence>
<feature type="compositionally biased region" description="Basic residues" evidence="15">
    <location>
        <begin position="365"/>
        <end position="376"/>
    </location>
</feature>
<reference evidence="19" key="1">
    <citation type="submission" date="2021-01" db="EMBL/GenBank/DDBJ databases">
        <authorList>
            <person name="Bezrukov I."/>
        </authorList>
    </citation>
    <scope>NUCLEOTIDE SEQUENCE</scope>
</reference>
<name>A0A8S1ZIQ6_ARAAE</name>
<dbReference type="FunFam" id="3.30.730.10:FF:000008">
    <property type="entry name" value="AP2 domain-containing protein RAP2.8"/>
    <property type="match status" value="1"/>
</dbReference>
<evidence type="ECO:0000256" key="15">
    <source>
        <dbReference type="SAM" id="MobiDB-lite"/>
    </source>
</evidence>
<comment type="similarity">
    <text evidence="3">Belongs to the AP2/ERF transcription factor family. RAV subfamily.</text>
</comment>
<dbReference type="AlphaFoldDB" id="A0A8S1ZIQ6"/>
<dbReference type="InterPro" id="IPR016177">
    <property type="entry name" value="DNA-bd_dom_sf"/>
</dbReference>
<dbReference type="Gene3D" id="2.40.50.140">
    <property type="entry name" value="Nucleic acid-binding proteins"/>
    <property type="match status" value="1"/>
</dbReference>
<dbReference type="InterPro" id="IPR015300">
    <property type="entry name" value="DNA-bd_pseudobarrel_sf"/>
</dbReference>
<dbReference type="Pfam" id="PF02362">
    <property type="entry name" value="B3"/>
    <property type="match status" value="1"/>
</dbReference>
<dbReference type="CDD" id="cd10017">
    <property type="entry name" value="B3_DNA"/>
    <property type="match status" value="1"/>
</dbReference>
<evidence type="ECO:0000256" key="4">
    <source>
        <dbReference type="ARBA" id="ARBA00022540"/>
    </source>
</evidence>
<evidence type="ECO:0000313" key="19">
    <source>
        <dbReference type="EMBL" id="CAE5959857.1"/>
    </source>
</evidence>
<dbReference type="GO" id="GO:0003743">
    <property type="term" value="F:translation initiation factor activity"/>
    <property type="evidence" value="ECO:0007669"/>
    <property type="project" value="UniProtKB-UniRule"/>
</dbReference>
<evidence type="ECO:0000256" key="14">
    <source>
        <dbReference type="RuleBase" id="RU004365"/>
    </source>
</evidence>
<evidence type="ECO:0000256" key="7">
    <source>
        <dbReference type="ARBA" id="ARBA00023015"/>
    </source>
</evidence>
<sequence length="506" mass="57388">MSMNNIDDAKTETSGSSGSSDSFLPLKKRMRLNDEPENALVVSSATKTVVVSGNVKYKGVVQQQNGHWGAQIYADHKRIWLGTFKSAAEAATAYDSASIKLRSFDANSHRNFPWSTITVHEPDFQDCYPTETVLNMIRDGSYPHKFRDFLRVRSQIVASINMGGTKQVRGEVNQESDKCFSCTQLFQKELTPSDVGKLNRLVIPKKYAVKYMPFISDDQSEKEEGEIGGSVEDVEVVFYDRAMRQWKFRYCYWKSSQSFVFTRGWNSFVKEKNLKEKDVIVFYTCDVPNNVKTLEGQSKTFLMIDVHYFSDNGSVVAEEVSMTVHDSSEEGMKTENLVSSKSKDKETKTEENKGGFMLFETMPKNKGKGGKNKKRGKNEADDDKRELIYKEFGQEYAQVVRMLGNGRCEAACVDGSKRLCHIRGTLHKKVWISAGDIILVGLRDYQDDKADVIHKFMPDEARSLKEHGELPKNIRLNEGVVGDLNEDDDIASDDYIEFKDEETVSI</sequence>
<evidence type="ECO:0000256" key="5">
    <source>
        <dbReference type="ARBA" id="ARBA00022745"/>
    </source>
</evidence>
<evidence type="ECO:0000256" key="8">
    <source>
        <dbReference type="ARBA" id="ARBA00023125"/>
    </source>
</evidence>
<dbReference type="SMART" id="SM00380">
    <property type="entry name" value="AP2"/>
    <property type="match status" value="1"/>
</dbReference>
<feature type="compositionally biased region" description="Basic and acidic residues" evidence="15">
    <location>
        <begin position="341"/>
        <end position="353"/>
    </location>
</feature>
<dbReference type="InterPro" id="IPR036955">
    <property type="entry name" value="AP2/ERF_dom_sf"/>
</dbReference>
<evidence type="ECO:0000256" key="9">
    <source>
        <dbReference type="ARBA" id="ARBA00023163"/>
    </source>
</evidence>
<keyword evidence="10" id="KW-0539">Nucleus</keyword>
<dbReference type="PANTHER" id="PTHR21668">
    <property type="entry name" value="EIF-1A"/>
    <property type="match status" value="1"/>
</dbReference>
<feature type="domain" description="S1-like" evidence="16">
    <location>
        <begin position="383"/>
        <end position="457"/>
    </location>
</feature>
<evidence type="ECO:0000256" key="2">
    <source>
        <dbReference type="ARBA" id="ARBA00007392"/>
    </source>
</evidence>
<dbReference type="InterPro" id="IPR001471">
    <property type="entry name" value="AP2/ERF_dom"/>
</dbReference>
<dbReference type="GO" id="GO:0005634">
    <property type="term" value="C:nucleus"/>
    <property type="evidence" value="ECO:0007669"/>
    <property type="project" value="UniProtKB-SubCell"/>
</dbReference>
<evidence type="ECO:0000259" key="18">
    <source>
        <dbReference type="PROSITE" id="PS51032"/>
    </source>
</evidence>
<evidence type="ECO:0000256" key="3">
    <source>
        <dbReference type="ARBA" id="ARBA00009089"/>
    </source>
</evidence>
<evidence type="ECO:0000256" key="6">
    <source>
        <dbReference type="ARBA" id="ARBA00022917"/>
    </source>
</evidence>
<dbReference type="InterPro" id="IPR012340">
    <property type="entry name" value="NA-bd_OB-fold"/>
</dbReference>
<dbReference type="GO" id="GO:0003700">
    <property type="term" value="F:DNA-binding transcription factor activity"/>
    <property type="evidence" value="ECO:0007669"/>
    <property type="project" value="InterPro"/>
</dbReference>
<dbReference type="SMART" id="SM01019">
    <property type="entry name" value="B3"/>
    <property type="match status" value="1"/>
</dbReference>
<dbReference type="CDD" id="cd05793">
    <property type="entry name" value="S1_IF1A"/>
    <property type="match status" value="1"/>
</dbReference>
<dbReference type="CDD" id="cd00018">
    <property type="entry name" value="AP2"/>
    <property type="match status" value="1"/>
</dbReference>
<dbReference type="PROSITE" id="PS50832">
    <property type="entry name" value="S1_IF1_TYPE"/>
    <property type="match status" value="1"/>
</dbReference>